<dbReference type="InterPro" id="IPR016152">
    <property type="entry name" value="PTrfase/Anion_transptr"/>
</dbReference>
<evidence type="ECO:0000256" key="4">
    <source>
        <dbReference type="ARBA" id="ARBA00022597"/>
    </source>
</evidence>
<evidence type="ECO:0000256" key="5">
    <source>
        <dbReference type="ARBA" id="ARBA00022679"/>
    </source>
</evidence>
<evidence type="ECO:0000259" key="7">
    <source>
        <dbReference type="PROSITE" id="PS51094"/>
    </source>
</evidence>
<dbReference type="InterPro" id="IPR004715">
    <property type="entry name" value="PTS_IIA_fruc"/>
</dbReference>
<dbReference type="PANTHER" id="PTHR47738">
    <property type="entry name" value="PTS SYSTEM FRUCTOSE-LIKE EIIA COMPONENT-RELATED"/>
    <property type="match status" value="1"/>
</dbReference>
<dbReference type="Pfam" id="PF00359">
    <property type="entry name" value="PTS_EIIA_2"/>
    <property type="match status" value="1"/>
</dbReference>
<feature type="domain" description="PTS EIIA type-2" evidence="7">
    <location>
        <begin position="2"/>
        <end position="146"/>
    </location>
</feature>
<keyword evidence="3" id="KW-0597">Phosphoprotein</keyword>
<proteinExistence type="predicted"/>
<dbReference type="Proteomes" id="UP000245921">
    <property type="component" value="Unassembled WGS sequence"/>
</dbReference>
<gene>
    <name evidence="8" type="ORF">C7380_105140</name>
</gene>
<evidence type="ECO:0000256" key="6">
    <source>
        <dbReference type="ARBA" id="ARBA00022683"/>
    </source>
</evidence>
<keyword evidence="6" id="KW-0598">Phosphotransferase system</keyword>
<dbReference type="PROSITE" id="PS51094">
    <property type="entry name" value="PTS_EIIA_TYPE_2"/>
    <property type="match status" value="1"/>
</dbReference>
<evidence type="ECO:0000256" key="3">
    <source>
        <dbReference type="ARBA" id="ARBA00022553"/>
    </source>
</evidence>
<keyword evidence="9" id="KW-1185">Reference proteome</keyword>
<dbReference type="GO" id="GO:0005737">
    <property type="term" value="C:cytoplasm"/>
    <property type="evidence" value="ECO:0007669"/>
    <property type="project" value="UniProtKB-SubCell"/>
</dbReference>
<evidence type="ECO:0000256" key="1">
    <source>
        <dbReference type="ARBA" id="ARBA00004496"/>
    </source>
</evidence>
<dbReference type="CDD" id="cd00211">
    <property type="entry name" value="PTS_IIA_fru"/>
    <property type="match status" value="1"/>
</dbReference>
<organism evidence="8 9">
    <name type="scientific">Oceanotoga teriensis</name>
    <dbReference type="NCBI Taxonomy" id="515440"/>
    <lineage>
        <taxon>Bacteria</taxon>
        <taxon>Thermotogati</taxon>
        <taxon>Thermotogota</taxon>
        <taxon>Thermotogae</taxon>
        <taxon>Petrotogales</taxon>
        <taxon>Petrotogaceae</taxon>
        <taxon>Oceanotoga</taxon>
    </lineage>
</organism>
<dbReference type="Gene3D" id="3.40.930.10">
    <property type="entry name" value="Mannitol-specific EII, Chain A"/>
    <property type="match status" value="1"/>
</dbReference>
<dbReference type="FunFam" id="3.40.930.10:FF:000009">
    <property type="entry name" value="PTS system, fructose specific IIABC component"/>
    <property type="match status" value="1"/>
</dbReference>
<evidence type="ECO:0000313" key="8">
    <source>
        <dbReference type="EMBL" id="PWJ95510.1"/>
    </source>
</evidence>
<keyword evidence="5" id="KW-0808">Transferase</keyword>
<keyword evidence="2" id="KW-0813">Transport</keyword>
<evidence type="ECO:0000256" key="2">
    <source>
        <dbReference type="ARBA" id="ARBA00022448"/>
    </source>
</evidence>
<dbReference type="EMBL" id="QGGI01000005">
    <property type="protein sequence ID" value="PWJ95510.1"/>
    <property type="molecule type" value="Genomic_DNA"/>
</dbReference>
<dbReference type="SUPFAM" id="SSF55804">
    <property type="entry name" value="Phoshotransferase/anion transport protein"/>
    <property type="match status" value="1"/>
</dbReference>
<comment type="subcellular location">
    <subcellularLocation>
        <location evidence="1">Cytoplasm</location>
    </subcellularLocation>
</comment>
<accession>A0AA45C7U1</accession>
<evidence type="ECO:0000313" key="9">
    <source>
        <dbReference type="Proteomes" id="UP000245921"/>
    </source>
</evidence>
<dbReference type="InterPro" id="IPR051541">
    <property type="entry name" value="PTS_SugarTrans_NitroReg"/>
</dbReference>
<dbReference type="InterPro" id="IPR002178">
    <property type="entry name" value="PTS_EIIA_type-2_dom"/>
</dbReference>
<dbReference type="PANTHER" id="PTHR47738:SF2">
    <property type="entry name" value="PTS SYSTEM FRUCTOSE-LIKE EIIA COMPONENT"/>
    <property type="match status" value="1"/>
</dbReference>
<dbReference type="NCBIfam" id="TIGR00848">
    <property type="entry name" value="fruA"/>
    <property type="match status" value="1"/>
</dbReference>
<dbReference type="GO" id="GO:0008982">
    <property type="term" value="F:protein-N(PI)-phosphohistidine-sugar phosphotransferase activity"/>
    <property type="evidence" value="ECO:0007669"/>
    <property type="project" value="InterPro"/>
</dbReference>
<dbReference type="PROSITE" id="PS00372">
    <property type="entry name" value="PTS_EIIA_TYPE_2_HIS"/>
    <property type="match status" value="1"/>
</dbReference>
<dbReference type="GO" id="GO:0016020">
    <property type="term" value="C:membrane"/>
    <property type="evidence" value="ECO:0007669"/>
    <property type="project" value="InterPro"/>
</dbReference>
<dbReference type="GO" id="GO:0009401">
    <property type="term" value="P:phosphoenolpyruvate-dependent sugar phosphotransferase system"/>
    <property type="evidence" value="ECO:0007669"/>
    <property type="project" value="UniProtKB-KW"/>
</dbReference>
<comment type="caution">
    <text evidence="8">The sequence shown here is derived from an EMBL/GenBank/DDBJ whole genome shotgun (WGS) entry which is preliminary data.</text>
</comment>
<dbReference type="AlphaFoldDB" id="A0AA45C7U1"/>
<reference evidence="8 9" key="1">
    <citation type="submission" date="2018-05" db="EMBL/GenBank/DDBJ databases">
        <title>Genomic Encyclopedia of Type Strains, Phase IV (KMG-IV): sequencing the most valuable type-strain genomes for metagenomic binning, comparative biology and taxonomic classification.</title>
        <authorList>
            <person name="Goeker M."/>
        </authorList>
    </citation>
    <scope>NUCLEOTIDE SEQUENCE [LARGE SCALE GENOMIC DNA]</scope>
    <source>
        <strain evidence="8 9">DSM 24906</strain>
    </source>
</reference>
<sequence length="147" mass="17048">MNIFSKEMIYINTNIKNKKDFLKNMAKLAYENKKIENSKDFYNALKKRENISTTGVGFGIAIPHGKSKSVKEPFVAFTKLENEIEWKSLDEKPVNLIFTIGVPENSDNVHLKILQKLSIKLMDEDFREKLKKTNDKEKLIKILKGIE</sequence>
<name>A0AA45C7U1_9BACT</name>
<protein>
    <submittedName>
        <fullName evidence="8">PTS system IIA component (Fru family)</fullName>
    </submittedName>
</protein>
<dbReference type="RefSeq" id="WP_109604418.1">
    <property type="nucleotide sequence ID" value="NZ_QGGI01000005.1"/>
</dbReference>
<keyword evidence="4" id="KW-0762">Sugar transport</keyword>